<keyword evidence="1" id="KW-0472">Membrane</keyword>
<keyword evidence="1" id="KW-1133">Transmembrane helix</keyword>
<feature type="transmembrane region" description="Helical" evidence="1">
    <location>
        <begin position="12"/>
        <end position="37"/>
    </location>
</feature>
<feature type="transmembrane region" description="Helical" evidence="1">
    <location>
        <begin position="49"/>
        <end position="70"/>
    </location>
</feature>
<feature type="transmembrane region" description="Helical" evidence="1">
    <location>
        <begin position="106"/>
        <end position="124"/>
    </location>
</feature>
<gene>
    <name evidence="2" type="ORF">PsYK624_012200</name>
</gene>
<feature type="transmembrane region" description="Helical" evidence="1">
    <location>
        <begin position="131"/>
        <end position="151"/>
    </location>
</feature>
<proteinExistence type="predicted"/>
<keyword evidence="3" id="KW-1185">Reference proteome</keyword>
<dbReference type="EMBL" id="BPQB01000002">
    <property type="protein sequence ID" value="GJE85142.1"/>
    <property type="molecule type" value="Genomic_DNA"/>
</dbReference>
<dbReference type="OrthoDB" id="3357408at2759"/>
<name>A0A9P3FZ20_9APHY</name>
<dbReference type="Proteomes" id="UP000703269">
    <property type="component" value="Unassembled WGS sequence"/>
</dbReference>
<feature type="transmembrane region" description="Helical" evidence="1">
    <location>
        <begin position="248"/>
        <end position="270"/>
    </location>
</feature>
<protein>
    <submittedName>
        <fullName evidence="2">Uncharacterized protein</fullName>
    </submittedName>
</protein>
<evidence type="ECO:0000256" key="1">
    <source>
        <dbReference type="SAM" id="Phobius"/>
    </source>
</evidence>
<feature type="transmembrane region" description="Helical" evidence="1">
    <location>
        <begin position="221"/>
        <end position="242"/>
    </location>
</feature>
<keyword evidence="1" id="KW-0812">Transmembrane</keyword>
<dbReference type="AlphaFoldDB" id="A0A9P3FZ20"/>
<evidence type="ECO:0000313" key="2">
    <source>
        <dbReference type="EMBL" id="GJE85142.1"/>
    </source>
</evidence>
<organism evidence="2 3">
    <name type="scientific">Phanerochaete sordida</name>
    <dbReference type="NCBI Taxonomy" id="48140"/>
    <lineage>
        <taxon>Eukaryota</taxon>
        <taxon>Fungi</taxon>
        <taxon>Dikarya</taxon>
        <taxon>Basidiomycota</taxon>
        <taxon>Agaricomycotina</taxon>
        <taxon>Agaricomycetes</taxon>
        <taxon>Polyporales</taxon>
        <taxon>Phanerochaetaceae</taxon>
        <taxon>Phanerochaete</taxon>
    </lineage>
</organism>
<evidence type="ECO:0000313" key="3">
    <source>
        <dbReference type="Proteomes" id="UP000703269"/>
    </source>
</evidence>
<comment type="caution">
    <text evidence="2">The sequence shown here is derived from an EMBL/GenBank/DDBJ whole genome shotgun (WGS) entry which is preliminary data.</text>
</comment>
<sequence length="341" mass="37994">MSEKFPVTEAQLVALFMEAVTYGIYVVTFTRCAYVLFFDRQGIKQTINWPMVVVMALMAIFTTLDLALGLRHNLDAFVFYHGAGGAAAEFDNISYWVNVMKTVDTQVMSLIGDAMLIYRCFVIFSHSWAIAFVPLLMWLADVACSVMIILITATLHTDTLISQQKLLKPFLYSFFAVTIALNFLTTGLIVWKIRKINRGTTSHVPQKTTGSRRPRTRLEHVIRIIIESGMLYTVFVILTFACELAGSNAIYGVSDMMVVVVGICFNLIIIRVDSTVAGTSSFAVDSAAPPASFPLNLMRSGGVSHTRGVEVVISRDVDRVADPIKHESYKPDEQRSYWDAV</sequence>
<accession>A0A9P3FZ20</accession>
<reference evidence="2 3" key="1">
    <citation type="submission" date="2021-08" db="EMBL/GenBank/DDBJ databases">
        <title>Draft Genome Sequence of Phanerochaete sordida strain YK-624.</title>
        <authorList>
            <person name="Mori T."/>
            <person name="Dohra H."/>
            <person name="Suzuki T."/>
            <person name="Kawagishi H."/>
            <person name="Hirai H."/>
        </authorList>
    </citation>
    <scope>NUCLEOTIDE SEQUENCE [LARGE SCALE GENOMIC DNA]</scope>
    <source>
        <strain evidence="2 3">YK-624</strain>
    </source>
</reference>
<feature type="transmembrane region" description="Helical" evidence="1">
    <location>
        <begin position="171"/>
        <end position="191"/>
    </location>
</feature>